<gene>
    <name evidence="1" type="ORF">AADEFJLK_03089</name>
</gene>
<dbReference type="EMBL" id="PGFZ01000007">
    <property type="protein sequence ID" value="POZ51131.1"/>
    <property type="molecule type" value="Genomic_DNA"/>
</dbReference>
<evidence type="ECO:0000313" key="2">
    <source>
        <dbReference type="Proteomes" id="UP000237423"/>
    </source>
</evidence>
<organism evidence="1 2">
    <name type="scientific">Methylovulum psychrotolerans</name>
    <dbReference type="NCBI Taxonomy" id="1704499"/>
    <lineage>
        <taxon>Bacteria</taxon>
        <taxon>Pseudomonadati</taxon>
        <taxon>Pseudomonadota</taxon>
        <taxon>Gammaproteobacteria</taxon>
        <taxon>Methylococcales</taxon>
        <taxon>Methylococcaceae</taxon>
        <taxon>Methylovulum</taxon>
    </lineage>
</organism>
<evidence type="ECO:0008006" key="3">
    <source>
        <dbReference type="Google" id="ProtNLM"/>
    </source>
</evidence>
<accession>A0A2S5CJZ5</accession>
<name>A0A2S5CJZ5_9GAMM</name>
<sequence length="108" mass="12290">MKQAIWLSYDLGVRGDYEGLYAWLDKHQAKECGDNIAHFIYDYTDSLRDDLKADLAQAVQLDKRSRLYVIYQNSDTQTIKGTFLFGGRKASPWLGFADATEEQTDDGA</sequence>
<protein>
    <recommendedName>
        <fullName evidence="3">CRISPR-associated protein Cas2</fullName>
    </recommendedName>
</protein>
<dbReference type="AlphaFoldDB" id="A0A2S5CJZ5"/>
<reference evidence="1 2" key="1">
    <citation type="submission" date="2017-11" db="EMBL/GenBank/DDBJ databases">
        <title>Draft Genome Sequence of Methylobacter psychrotolerans Sph1T, an Obligate Methanotroph from Low-Temperature Environments.</title>
        <authorList>
            <person name="Oshkin I.Y."/>
            <person name="Miroshnikov K."/>
            <person name="Belova S.E."/>
            <person name="Korzhenkov A."/>
            <person name="Toshchakov S.V."/>
            <person name="Dedysh S.N."/>
        </authorList>
    </citation>
    <scope>NUCLEOTIDE SEQUENCE [LARGE SCALE GENOMIC DNA]</scope>
    <source>
        <strain evidence="1 2">Sph1</strain>
    </source>
</reference>
<proteinExistence type="predicted"/>
<comment type="caution">
    <text evidence="1">The sequence shown here is derived from an EMBL/GenBank/DDBJ whole genome shotgun (WGS) entry which is preliminary data.</text>
</comment>
<evidence type="ECO:0000313" key="1">
    <source>
        <dbReference type="EMBL" id="POZ51131.1"/>
    </source>
</evidence>
<dbReference type="Proteomes" id="UP000237423">
    <property type="component" value="Unassembled WGS sequence"/>
</dbReference>
<dbReference type="RefSeq" id="WP_103974872.1">
    <property type="nucleotide sequence ID" value="NZ_JAGVVN010000001.1"/>
</dbReference>